<dbReference type="SUPFAM" id="SSF50249">
    <property type="entry name" value="Nucleic acid-binding proteins"/>
    <property type="match status" value="1"/>
</dbReference>
<evidence type="ECO:0000259" key="4">
    <source>
        <dbReference type="PROSITE" id="PS50886"/>
    </source>
</evidence>
<dbReference type="InterPro" id="IPR002547">
    <property type="entry name" value="tRNA-bd_dom"/>
</dbReference>
<proteinExistence type="predicted"/>
<dbReference type="STRING" id="101127.A0A1X2GCK0"/>
<dbReference type="InterPro" id="IPR012340">
    <property type="entry name" value="NA-bd_OB-fold"/>
</dbReference>
<evidence type="ECO:0000313" key="6">
    <source>
        <dbReference type="Proteomes" id="UP000242146"/>
    </source>
</evidence>
<dbReference type="Pfam" id="PF01588">
    <property type="entry name" value="tRNA_bind"/>
    <property type="match status" value="1"/>
</dbReference>
<evidence type="ECO:0000256" key="3">
    <source>
        <dbReference type="PROSITE-ProRule" id="PRU00209"/>
    </source>
</evidence>
<dbReference type="AlphaFoldDB" id="A0A1X2GCK0"/>
<dbReference type="InterPro" id="IPR051270">
    <property type="entry name" value="Tyrosine-tRNA_ligase_regulator"/>
</dbReference>
<gene>
    <name evidence="5" type="ORF">DM01DRAFT_1337764</name>
</gene>
<sequence length="189" mass="20580">MLRTIPRWRSASRFYSTTAVTTDDLFHRLHLKVGTITNVQPHPEADHLYIEKLDVGEPEERTIVSGLAKFMPMTDLQGKKVVVVANMKPSRFRGVLSQGMLMAAANAEGTKVDLLTVSSESANGDRVVLSSVEPHGEPDGTLKPKQKVFEQIAPFLRTDAQGVATYKGVPLATAQGIVQSTKIPNGQIS</sequence>
<comment type="caution">
    <text evidence="5">The sequence shown here is derived from an EMBL/GenBank/DDBJ whole genome shotgun (WGS) entry which is preliminary data.</text>
</comment>
<feature type="domain" description="TRNA-binding" evidence="4">
    <location>
        <begin position="25"/>
        <end position="128"/>
    </location>
</feature>
<evidence type="ECO:0000256" key="2">
    <source>
        <dbReference type="ARBA" id="ARBA00022884"/>
    </source>
</evidence>
<dbReference type="Proteomes" id="UP000242146">
    <property type="component" value="Unassembled WGS sequence"/>
</dbReference>
<keyword evidence="2 3" id="KW-0694">RNA-binding</keyword>
<dbReference type="OrthoDB" id="19141at2759"/>
<dbReference type="Gene3D" id="2.40.50.140">
    <property type="entry name" value="Nucleic acid-binding proteins"/>
    <property type="match status" value="1"/>
</dbReference>
<organism evidence="5 6">
    <name type="scientific">Hesseltinella vesiculosa</name>
    <dbReference type="NCBI Taxonomy" id="101127"/>
    <lineage>
        <taxon>Eukaryota</taxon>
        <taxon>Fungi</taxon>
        <taxon>Fungi incertae sedis</taxon>
        <taxon>Mucoromycota</taxon>
        <taxon>Mucoromycotina</taxon>
        <taxon>Mucoromycetes</taxon>
        <taxon>Mucorales</taxon>
        <taxon>Cunninghamellaceae</taxon>
        <taxon>Hesseltinella</taxon>
    </lineage>
</organism>
<dbReference type="PROSITE" id="PS50886">
    <property type="entry name" value="TRBD"/>
    <property type="match status" value="1"/>
</dbReference>
<dbReference type="PANTHER" id="PTHR11586">
    <property type="entry name" value="TRNA-AMINOACYLATION COFACTOR ARC1 FAMILY MEMBER"/>
    <property type="match status" value="1"/>
</dbReference>
<evidence type="ECO:0000256" key="1">
    <source>
        <dbReference type="ARBA" id="ARBA00022555"/>
    </source>
</evidence>
<dbReference type="GO" id="GO:0000049">
    <property type="term" value="F:tRNA binding"/>
    <property type="evidence" value="ECO:0007669"/>
    <property type="project" value="UniProtKB-UniRule"/>
</dbReference>
<evidence type="ECO:0000313" key="5">
    <source>
        <dbReference type="EMBL" id="ORX50602.1"/>
    </source>
</evidence>
<dbReference type="EMBL" id="MCGT01000023">
    <property type="protein sequence ID" value="ORX50602.1"/>
    <property type="molecule type" value="Genomic_DNA"/>
</dbReference>
<protein>
    <submittedName>
        <fullName evidence="5">Nucleic acid-binding protein</fullName>
    </submittedName>
</protein>
<dbReference type="PANTHER" id="PTHR11586:SF33">
    <property type="entry name" value="AMINOACYL TRNA SYNTHASE COMPLEX-INTERACTING MULTIFUNCTIONAL PROTEIN 1"/>
    <property type="match status" value="1"/>
</dbReference>
<keyword evidence="1 3" id="KW-0820">tRNA-binding</keyword>
<accession>A0A1X2GCK0</accession>
<keyword evidence="6" id="KW-1185">Reference proteome</keyword>
<reference evidence="5 6" key="1">
    <citation type="submission" date="2016-07" db="EMBL/GenBank/DDBJ databases">
        <title>Pervasive Adenine N6-methylation of Active Genes in Fungi.</title>
        <authorList>
            <consortium name="DOE Joint Genome Institute"/>
            <person name="Mondo S.J."/>
            <person name="Dannebaum R.O."/>
            <person name="Kuo R.C."/>
            <person name="Labutti K."/>
            <person name="Haridas S."/>
            <person name="Kuo A."/>
            <person name="Salamov A."/>
            <person name="Ahrendt S.R."/>
            <person name="Lipzen A."/>
            <person name="Sullivan W."/>
            <person name="Andreopoulos W.B."/>
            <person name="Clum A."/>
            <person name="Lindquist E."/>
            <person name="Daum C."/>
            <person name="Ramamoorthy G.K."/>
            <person name="Gryganskyi A."/>
            <person name="Culley D."/>
            <person name="Magnuson J.K."/>
            <person name="James T.Y."/>
            <person name="O'Malley M.A."/>
            <person name="Stajich J.E."/>
            <person name="Spatafora J.W."/>
            <person name="Visel A."/>
            <person name="Grigoriev I.V."/>
        </authorList>
    </citation>
    <scope>NUCLEOTIDE SEQUENCE [LARGE SCALE GENOMIC DNA]</scope>
    <source>
        <strain evidence="5 6">NRRL 3301</strain>
    </source>
</reference>
<name>A0A1X2GCK0_9FUNG</name>